<organism evidence="2 3">
    <name type="scientific">Lacihabitans soyangensis</name>
    <dbReference type="NCBI Taxonomy" id="869394"/>
    <lineage>
        <taxon>Bacteria</taxon>
        <taxon>Pseudomonadati</taxon>
        <taxon>Bacteroidota</taxon>
        <taxon>Cytophagia</taxon>
        <taxon>Cytophagales</taxon>
        <taxon>Leadbetterellaceae</taxon>
        <taxon>Lacihabitans</taxon>
    </lineage>
</organism>
<dbReference type="AlphaFoldDB" id="A0AAE3KXJ8"/>
<evidence type="ECO:0000313" key="3">
    <source>
        <dbReference type="Proteomes" id="UP001204144"/>
    </source>
</evidence>
<comment type="caution">
    <text evidence="2">The sequence shown here is derived from an EMBL/GenBank/DDBJ whole genome shotgun (WGS) entry which is preliminary data.</text>
</comment>
<protein>
    <submittedName>
        <fullName evidence="2">Uncharacterized protein</fullName>
    </submittedName>
</protein>
<proteinExistence type="predicted"/>
<keyword evidence="3" id="KW-1185">Reference proteome</keyword>
<sequence length="101" mass="11946">MTNMQNKDEKLSFRLSGNLKEKILNHSLQKEMSISKFLEQVLEDYFKPQFNDKEEEMVTTEEISSPEEESLKPTIWSWVLSLSIISFFTLFLVKFSKKKGF</sequence>
<gene>
    <name evidence="2" type="ORF">EGI31_19825</name>
</gene>
<keyword evidence="1" id="KW-0472">Membrane</keyword>
<accession>A0AAE3KXJ8</accession>
<keyword evidence="1" id="KW-0812">Transmembrane</keyword>
<dbReference type="EMBL" id="RJUF01000180">
    <property type="protein sequence ID" value="MCP9765190.1"/>
    <property type="molecule type" value="Genomic_DNA"/>
</dbReference>
<feature type="transmembrane region" description="Helical" evidence="1">
    <location>
        <begin position="75"/>
        <end position="93"/>
    </location>
</feature>
<evidence type="ECO:0000256" key="1">
    <source>
        <dbReference type="SAM" id="Phobius"/>
    </source>
</evidence>
<evidence type="ECO:0000313" key="2">
    <source>
        <dbReference type="EMBL" id="MCP9765190.1"/>
    </source>
</evidence>
<name>A0AAE3KXJ8_9BACT</name>
<dbReference type="Proteomes" id="UP001204144">
    <property type="component" value="Unassembled WGS sequence"/>
</dbReference>
<reference evidence="2 3" key="1">
    <citation type="submission" date="2018-11" db="EMBL/GenBank/DDBJ databases">
        <title>Novel bacteria species description.</title>
        <authorList>
            <person name="Han J.-H."/>
        </authorList>
    </citation>
    <scope>NUCLEOTIDE SEQUENCE [LARGE SCALE GENOMIC DNA]</scope>
    <source>
        <strain evidence="2 3">KCTC23259</strain>
    </source>
</reference>
<keyword evidence="1" id="KW-1133">Transmembrane helix</keyword>